<dbReference type="CDD" id="cd07313">
    <property type="entry name" value="terB_like_2"/>
    <property type="match status" value="1"/>
</dbReference>
<feature type="chain" id="PRO_5045436105" description="Co-chaperone DjlA N-terminal domain-containing protein" evidence="1">
    <location>
        <begin position="27"/>
        <end position="175"/>
    </location>
</feature>
<evidence type="ECO:0000313" key="3">
    <source>
        <dbReference type="EMBL" id="GJD49033.1"/>
    </source>
</evidence>
<gene>
    <name evidence="3" type="ORF">OPKNFCMD_1760</name>
</gene>
<keyword evidence="4" id="KW-1185">Reference proteome</keyword>
<keyword evidence="1" id="KW-0732">Signal</keyword>
<dbReference type="EMBL" id="BPQH01000004">
    <property type="protein sequence ID" value="GJD49033.1"/>
    <property type="molecule type" value="Genomic_DNA"/>
</dbReference>
<evidence type="ECO:0000256" key="1">
    <source>
        <dbReference type="SAM" id="SignalP"/>
    </source>
</evidence>
<accession>A0ABQ4QUM6</accession>
<dbReference type="InterPro" id="IPR007791">
    <property type="entry name" value="DjlA_N"/>
</dbReference>
<dbReference type="Gene3D" id="1.10.3680.10">
    <property type="entry name" value="TerB-like"/>
    <property type="match status" value="1"/>
</dbReference>
<name>A0ABQ4QUM6_9HYPH</name>
<proteinExistence type="predicted"/>
<dbReference type="Pfam" id="PF05099">
    <property type="entry name" value="TerB"/>
    <property type="match status" value="1"/>
</dbReference>
<feature type="signal peptide" evidence="1">
    <location>
        <begin position="1"/>
        <end position="26"/>
    </location>
</feature>
<comment type="caution">
    <text evidence="3">The sequence shown here is derived from an EMBL/GenBank/DDBJ whole genome shotgun (WGS) entry which is preliminary data.</text>
</comment>
<dbReference type="SUPFAM" id="SSF158682">
    <property type="entry name" value="TerB-like"/>
    <property type="match status" value="1"/>
</dbReference>
<dbReference type="Proteomes" id="UP001055167">
    <property type="component" value="Unassembled WGS sequence"/>
</dbReference>
<evidence type="ECO:0000313" key="4">
    <source>
        <dbReference type="Proteomes" id="UP001055167"/>
    </source>
</evidence>
<reference evidence="3" key="2">
    <citation type="submission" date="2021-08" db="EMBL/GenBank/DDBJ databases">
        <authorList>
            <person name="Tani A."/>
            <person name="Ola A."/>
            <person name="Ogura Y."/>
            <person name="Katsura K."/>
            <person name="Hayashi T."/>
        </authorList>
    </citation>
    <scope>NUCLEOTIDE SEQUENCE</scope>
    <source>
        <strain evidence="3">KCTC 52305</strain>
    </source>
</reference>
<feature type="domain" description="Co-chaperone DjlA N-terminal" evidence="2">
    <location>
        <begin position="44"/>
        <end position="160"/>
    </location>
</feature>
<reference evidence="3" key="1">
    <citation type="journal article" date="2021" name="Front. Microbiol.">
        <title>Comprehensive Comparative Genomics and Phenotyping of Methylobacterium Species.</title>
        <authorList>
            <person name="Alessa O."/>
            <person name="Ogura Y."/>
            <person name="Fujitani Y."/>
            <person name="Takami H."/>
            <person name="Hayashi T."/>
            <person name="Sahin N."/>
            <person name="Tani A."/>
        </authorList>
    </citation>
    <scope>NUCLEOTIDE SEQUENCE</scope>
    <source>
        <strain evidence="3">KCTC 52305</strain>
    </source>
</reference>
<sequence length="175" mass="18685">MRRPGPTMGRSFKLPMSLITRLRAYAAEMFGAPAPQADAETGQHLAAAALLVHVARVDGTLAAVERERLARLLRGSFAASQAEAEVLIDRAIGFDDETRDVAELVGLIGRDAPEAERRGLLGMAWAVAAADGQVHEFEDDLVWRLGQLLGFDDAAITATRAVALAGLPAQHVPPR</sequence>
<protein>
    <recommendedName>
        <fullName evidence="2">Co-chaperone DjlA N-terminal domain-containing protein</fullName>
    </recommendedName>
</protein>
<dbReference type="InterPro" id="IPR029024">
    <property type="entry name" value="TerB-like"/>
</dbReference>
<evidence type="ECO:0000259" key="2">
    <source>
        <dbReference type="Pfam" id="PF05099"/>
    </source>
</evidence>
<organism evidence="3 4">
    <name type="scientific">Methylobacterium crusticola</name>
    <dbReference type="NCBI Taxonomy" id="1697972"/>
    <lineage>
        <taxon>Bacteria</taxon>
        <taxon>Pseudomonadati</taxon>
        <taxon>Pseudomonadota</taxon>
        <taxon>Alphaproteobacteria</taxon>
        <taxon>Hyphomicrobiales</taxon>
        <taxon>Methylobacteriaceae</taxon>
        <taxon>Methylobacterium</taxon>
    </lineage>
</organism>